<keyword evidence="1" id="KW-0812">Transmembrane</keyword>
<reference evidence="2" key="1">
    <citation type="submission" date="2014-11" db="EMBL/GenBank/DDBJ databases">
        <authorList>
            <person name="Amaro Gonzalez C."/>
        </authorList>
    </citation>
    <scope>NUCLEOTIDE SEQUENCE</scope>
</reference>
<protein>
    <submittedName>
        <fullName evidence="2">Uncharacterized protein</fullName>
    </submittedName>
</protein>
<name>A0A0E9URR9_ANGAN</name>
<dbReference type="AlphaFoldDB" id="A0A0E9URR9"/>
<keyword evidence="1" id="KW-0472">Membrane</keyword>
<proteinExistence type="predicted"/>
<accession>A0A0E9URR9</accession>
<dbReference type="EMBL" id="GBXM01040141">
    <property type="protein sequence ID" value="JAH68436.1"/>
    <property type="molecule type" value="Transcribed_RNA"/>
</dbReference>
<organism evidence="2">
    <name type="scientific">Anguilla anguilla</name>
    <name type="common">European freshwater eel</name>
    <name type="synonym">Muraena anguilla</name>
    <dbReference type="NCBI Taxonomy" id="7936"/>
    <lineage>
        <taxon>Eukaryota</taxon>
        <taxon>Metazoa</taxon>
        <taxon>Chordata</taxon>
        <taxon>Craniata</taxon>
        <taxon>Vertebrata</taxon>
        <taxon>Euteleostomi</taxon>
        <taxon>Actinopterygii</taxon>
        <taxon>Neopterygii</taxon>
        <taxon>Teleostei</taxon>
        <taxon>Anguilliformes</taxon>
        <taxon>Anguillidae</taxon>
        <taxon>Anguilla</taxon>
    </lineage>
</organism>
<evidence type="ECO:0000256" key="1">
    <source>
        <dbReference type="SAM" id="Phobius"/>
    </source>
</evidence>
<evidence type="ECO:0000313" key="2">
    <source>
        <dbReference type="EMBL" id="JAH68436.1"/>
    </source>
</evidence>
<keyword evidence="1" id="KW-1133">Transmembrane helix</keyword>
<sequence length="50" mass="5448">MVSFTLGPFRWSSGESTSKSMSGALASILTSGFFTFPFIFGILKTCPFFL</sequence>
<reference evidence="2" key="2">
    <citation type="journal article" date="2015" name="Fish Shellfish Immunol.">
        <title>Early steps in the European eel (Anguilla anguilla)-Vibrio vulnificus interaction in the gills: Role of the RtxA13 toxin.</title>
        <authorList>
            <person name="Callol A."/>
            <person name="Pajuelo D."/>
            <person name="Ebbesson L."/>
            <person name="Teles M."/>
            <person name="MacKenzie S."/>
            <person name="Amaro C."/>
        </authorList>
    </citation>
    <scope>NUCLEOTIDE SEQUENCE</scope>
</reference>
<feature type="transmembrane region" description="Helical" evidence="1">
    <location>
        <begin position="20"/>
        <end position="43"/>
    </location>
</feature>